<keyword evidence="3" id="KW-0106">Calcium</keyword>
<reference evidence="5 6" key="1">
    <citation type="journal article" date="2010" name="Int. J. Syst. Evol. Microbiol.">
        <title>Reclassification of Herbaspirillum putei as a later heterotypic synonym of Herbaspirillum huttiense, with the description of H. huttiense subsp. huttiense subsp. nov. and H. huttiense subsp. putei subsp. nov., comb. nov., and description of Herbaspirillum aquaticum sp. nov.</title>
        <authorList>
            <person name="Dobritsa A.P."/>
            <person name="Reddy M.C."/>
            <person name="Samadpour M."/>
        </authorList>
    </citation>
    <scope>NUCLEOTIDE SEQUENCE [LARGE SCALE GENOMIC DNA]</scope>
    <source>
        <strain evidence="5 6">IEH 4430</strain>
    </source>
</reference>
<gene>
    <name evidence="5" type="ORF">CEJ45_01255</name>
</gene>
<feature type="domain" description="Haemolysin-type calcium binding-related" evidence="4">
    <location>
        <begin position="729"/>
        <end position="769"/>
    </location>
</feature>
<dbReference type="InterPro" id="IPR011049">
    <property type="entry name" value="Serralysin-like_metalloprot_C"/>
</dbReference>
<comment type="caution">
    <text evidence="5">The sequence shown here is derived from an EMBL/GenBank/DDBJ whole genome shotgun (WGS) entry which is preliminary data.</text>
</comment>
<evidence type="ECO:0000256" key="1">
    <source>
        <dbReference type="ARBA" id="ARBA00004613"/>
    </source>
</evidence>
<dbReference type="Gene3D" id="2.150.10.10">
    <property type="entry name" value="Serralysin-like metalloprotease, C-terminal"/>
    <property type="match status" value="6"/>
</dbReference>
<evidence type="ECO:0000256" key="3">
    <source>
        <dbReference type="ARBA" id="ARBA00022837"/>
    </source>
</evidence>
<dbReference type="InterPro" id="IPR010566">
    <property type="entry name" value="Haemolys_ca-bd"/>
</dbReference>
<keyword evidence="6" id="KW-1185">Reference proteome</keyword>
<dbReference type="PROSITE" id="PS00330">
    <property type="entry name" value="HEMOLYSIN_CALCIUM"/>
    <property type="match status" value="3"/>
</dbReference>
<dbReference type="EMBL" id="NJGV01000001">
    <property type="protein sequence ID" value="OWY36951.1"/>
    <property type="molecule type" value="Genomic_DNA"/>
</dbReference>
<dbReference type="Pfam" id="PF06594">
    <property type="entry name" value="HCBP_related"/>
    <property type="match status" value="1"/>
</dbReference>
<dbReference type="InterPro" id="IPR018511">
    <property type="entry name" value="Hemolysin-typ_Ca-bd_CS"/>
</dbReference>
<evidence type="ECO:0000313" key="5">
    <source>
        <dbReference type="EMBL" id="OWY36951.1"/>
    </source>
</evidence>
<sequence length="811" mass="84625">MAPAPTAYVAPPAAVYVAAPAEPPVPDSNFRALRDHGNTFKLDDGRTVNFGPGQVKALNNCPGCLVGTDGNDLLDPNLGTSNYNVNVQSGPFRQLAGGGGDDLINGSKGDDILWGGDGKDLLWGKEGDDQLYGENGDDQLVGDDGNDLLSGGAGNDRIFAGMGNDRIWGGDGDDQLYGNDLILKGVKGLQAGQTDDDQIVGGAGNDSISGGFGNDQLWGGTGDDNLYGDDGDDKLYGDEGNDHLYGGAGNDVLQGGDGNDVLYGDYMHAYGAATNDIGGDDLLYGGAGNDSLYGGVGNDLLDGGTGNDYMEGGQGDDIYVVDCSGDTVVENPNEGHDTVIASCSYTLTPDVEDLHLAEGGNFNGTGNTLDNLVTGNSQDNLLDGGQGADTMIGGKGNDLYVVDNVGDKVVELANEGIDTVFSKISHTLGDNLENLTLMDSTSAQAETINGKAALVYGFPHNYDLDYSQGDEVPGYKGTCGETSVANICIMSGLQETEADVVKRAIANGWCRTQGSSDATRGGCNQYDQVNLLKSFGLEADFSNGYDQARLASLLKDGRGVLIAVNAGKLWGDPDYIQGGVLNHVVTVTGVACDAGSGSVLGFYIADSGRGQAADASRYLTAEDMRNMADAYGANMVYTRDPIKVRNENTDATGNTLDNVLRGNRGNNTLTGGTGDDLLIGGAGNDTYVFARGDGRDQINDNDATRGNQDVLQFKDIKQTNLWFSQVGQDLQIDVMGSSDRLTISDWFAGGSSGTDHHVERIRTADGNTLHDTDVAQLVQAMASFAPPASLQTEWSNGQASASGKVLLTVNH</sequence>
<dbReference type="GO" id="GO:0005576">
    <property type="term" value="C:extracellular region"/>
    <property type="evidence" value="ECO:0007669"/>
    <property type="project" value="UniProtKB-SubCell"/>
</dbReference>
<comment type="subcellular location">
    <subcellularLocation>
        <location evidence="1">Secreted</location>
    </subcellularLocation>
</comment>
<dbReference type="PANTHER" id="PTHR38340">
    <property type="entry name" value="S-LAYER PROTEIN"/>
    <property type="match status" value="1"/>
</dbReference>
<name>A0A225T4E1_9BURK</name>
<dbReference type="SUPFAM" id="SSF51120">
    <property type="entry name" value="beta-Roll"/>
    <property type="match status" value="4"/>
</dbReference>
<dbReference type="PRINTS" id="PR00313">
    <property type="entry name" value="CABNDNGRPT"/>
</dbReference>
<accession>A0A225T4E1</accession>
<evidence type="ECO:0000313" key="6">
    <source>
        <dbReference type="Proteomes" id="UP000214747"/>
    </source>
</evidence>
<evidence type="ECO:0000259" key="4">
    <source>
        <dbReference type="Pfam" id="PF06594"/>
    </source>
</evidence>
<dbReference type="Proteomes" id="UP000214747">
    <property type="component" value="Unassembled WGS sequence"/>
</dbReference>
<protein>
    <submittedName>
        <fullName evidence="5">Calcium-binding protein</fullName>
    </submittedName>
</protein>
<keyword evidence="2" id="KW-0964">Secreted</keyword>
<evidence type="ECO:0000256" key="2">
    <source>
        <dbReference type="ARBA" id="ARBA00022525"/>
    </source>
</evidence>
<dbReference type="InterPro" id="IPR001343">
    <property type="entry name" value="Hemolysn_Ca-bd"/>
</dbReference>
<dbReference type="InterPro" id="IPR050557">
    <property type="entry name" value="RTX_toxin/Mannuronan_C5-epim"/>
</dbReference>
<dbReference type="GO" id="GO:0005509">
    <property type="term" value="F:calcium ion binding"/>
    <property type="evidence" value="ECO:0007669"/>
    <property type="project" value="InterPro"/>
</dbReference>
<dbReference type="PANTHER" id="PTHR38340:SF1">
    <property type="entry name" value="S-LAYER PROTEIN"/>
    <property type="match status" value="1"/>
</dbReference>
<dbReference type="Pfam" id="PF00353">
    <property type="entry name" value="HemolysinCabind"/>
    <property type="match status" value="6"/>
</dbReference>
<proteinExistence type="predicted"/>
<organism evidence="5 6">
    <name type="scientific">Herbaspirillum aquaticum</name>
    <dbReference type="NCBI Taxonomy" id="568783"/>
    <lineage>
        <taxon>Bacteria</taxon>
        <taxon>Pseudomonadati</taxon>
        <taxon>Pseudomonadota</taxon>
        <taxon>Betaproteobacteria</taxon>
        <taxon>Burkholderiales</taxon>
        <taxon>Oxalobacteraceae</taxon>
        <taxon>Herbaspirillum</taxon>
    </lineage>
</organism>
<dbReference type="AlphaFoldDB" id="A0A225T4E1"/>